<proteinExistence type="predicted"/>
<keyword evidence="5" id="KW-1185">Reference proteome</keyword>
<evidence type="ECO:0000256" key="2">
    <source>
        <dbReference type="SAM" id="SignalP"/>
    </source>
</evidence>
<dbReference type="OrthoDB" id="9774125at2"/>
<dbReference type="Pfam" id="PF13200">
    <property type="entry name" value="DUF4015"/>
    <property type="match status" value="1"/>
</dbReference>
<feature type="domain" description="DUF4015" evidence="3">
    <location>
        <begin position="115"/>
        <end position="438"/>
    </location>
</feature>
<dbReference type="HOGENOM" id="CLU_030168_0_0_9"/>
<dbReference type="EMBL" id="AGXA01000005">
    <property type="protein sequence ID" value="EKU94073.1"/>
    <property type="molecule type" value="Genomic_DNA"/>
</dbReference>
<dbReference type="InterPro" id="IPR025275">
    <property type="entry name" value="DUF4015"/>
</dbReference>
<organism evidence="4 5">
    <name type="scientific">Alloiococcus otitis ATCC 51267</name>
    <dbReference type="NCBI Taxonomy" id="883081"/>
    <lineage>
        <taxon>Bacteria</taxon>
        <taxon>Bacillati</taxon>
        <taxon>Bacillota</taxon>
        <taxon>Bacilli</taxon>
        <taxon>Lactobacillales</taxon>
        <taxon>Carnobacteriaceae</taxon>
        <taxon>Alloiococcus</taxon>
    </lineage>
</organism>
<dbReference type="PATRIC" id="fig|883081.3.peg.387"/>
<dbReference type="InterPro" id="IPR017853">
    <property type="entry name" value="GH"/>
</dbReference>
<dbReference type="AlphaFoldDB" id="K9EBM4"/>
<dbReference type="Gene3D" id="3.20.20.80">
    <property type="entry name" value="Glycosidases"/>
    <property type="match status" value="1"/>
</dbReference>
<protein>
    <recommendedName>
        <fullName evidence="3">DUF4015 domain-containing protein</fullName>
    </recommendedName>
</protein>
<reference evidence="4 5" key="1">
    <citation type="submission" date="2012-09" db="EMBL/GenBank/DDBJ databases">
        <title>The Genome Sequence of Alloiococcus otitis ATCC 51267.</title>
        <authorList>
            <consortium name="The Broad Institute Genome Sequencing Platform"/>
            <person name="Earl A."/>
            <person name="Ward D."/>
            <person name="Feldgarden M."/>
            <person name="Gevers D."/>
            <person name="Huys G."/>
            <person name="Walker B."/>
            <person name="Young S.K."/>
            <person name="Zeng Q."/>
            <person name="Gargeya S."/>
            <person name="Fitzgerald M."/>
            <person name="Haas B."/>
            <person name="Abouelleil A."/>
            <person name="Alvarado L."/>
            <person name="Arachchi H.M."/>
            <person name="Berlin A.M."/>
            <person name="Chapman S.B."/>
            <person name="Goldberg J."/>
            <person name="Griggs A."/>
            <person name="Gujja S."/>
            <person name="Hansen M."/>
            <person name="Howarth C."/>
            <person name="Imamovic A."/>
            <person name="Larimer J."/>
            <person name="McCowen C."/>
            <person name="Montmayeur A."/>
            <person name="Murphy C."/>
            <person name="Neiman D."/>
            <person name="Pearson M."/>
            <person name="Priest M."/>
            <person name="Roberts A."/>
            <person name="Saif S."/>
            <person name="Shea T."/>
            <person name="Sisk P."/>
            <person name="Sykes S."/>
            <person name="Wortman J."/>
            <person name="Nusbaum C."/>
            <person name="Birren B."/>
        </authorList>
    </citation>
    <scope>NUCLEOTIDE SEQUENCE [LARGE SCALE GENOMIC DNA]</scope>
    <source>
        <strain evidence="4 5">ATCC 51267</strain>
    </source>
</reference>
<comment type="caution">
    <text evidence="4">The sequence shown here is derived from an EMBL/GenBank/DDBJ whole genome shotgun (WGS) entry which is preliminary data.</text>
</comment>
<feature type="chain" id="PRO_5003928947" description="DUF4015 domain-containing protein" evidence="2">
    <location>
        <begin position="26"/>
        <end position="457"/>
    </location>
</feature>
<evidence type="ECO:0000259" key="3">
    <source>
        <dbReference type="Pfam" id="PF13200"/>
    </source>
</evidence>
<dbReference type="STRING" id="883081.HMPREF9698_00385"/>
<dbReference type="Proteomes" id="UP000009875">
    <property type="component" value="Unassembled WGS sequence"/>
</dbReference>
<feature type="region of interest" description="Disordered" evidence="1">
    <location>
        <begin position="23"/>
        <end position="72"/>
    </location>
</feature>
<accession>K9EBM4</accession>
<dbReference type="SUPFAM" id="SSF51445">
    <property type="entry name" value="(Trans)glycosidases"/>
    <property type="match status" value="1"/>
</dbReference>
<keyword evidence="2" id="KW-0732">Signal</keyword>
<feature type="compositionally biased region" description="Acidic residues" evidence="1">
    <location>
        <begin position="27"/>
        <end position="72"/>
    </location>
</feature>
<gene>
    <name evidence="4" type="ORF">HMPREF9698_00385</name>
</gene>
<evidence type="ECO:0000313" key="4">
    <source>
        <dbReference type="EMBL" id="EKU94073.1"/>
    </source>
</evidence>
<sequence>MPHKKLIGSLVSFLILSSASLPALAQEESDQADENTEAVQDQETDGQEDQEDQAGSENEEDGGEEAGDDQDQEVELDGPLRINEDPILAIPKNFPPELSYGPDEVVAYPEDGVKGIYVTGPTTAEANFQNLINMVNSTDLNSMVIDVKEDYGQVVLDFDSDSQAIQNASNPFSDAEEVVETLKENDIYPIARIVVFKDTVLAEERPDLSFTQADGTLWKNGRGEAFVNPYEQEVWDYNIEIAKAAAEVGFRDIQFDYVRFPEGFETRDEELQYSRGKYDDSTTNSEQRIDTVKSFVEHARNELIPYNVDVSVDIFGYAAAIQEAPGIGQSFQGISEHVDAISAMVYPSHWGPGNFGIEKPDLEPYSTVDEYMKLENVLLDELGSDAPQSRPWIQDFTASYLGAGNYKEYGAQEVTDQVKALHDNGVDEFLLWDASNNYSQGATYSFEGQTENESEAE</sequence>
<evidence type="ECO:0000313" key="5">
    <source>
        <dbReference type="Proteomes" id="UP000009875"/>
    </source>
</evidence>
<dbReference type="eggNOG" id="COG1306">
    <property type="taxonomic scope" value="Bacteria"/>
</dbReference>
<feature type="signal peptide" evidence="2">
    <location>
        <begin position="1"/>
        <end position="25"/>
    </location>
</feature>
<dbReference type="RefSeq" id="WP_003776802.1">
    <property type="nucleotide sequence ID" value="NZ_JH992957.1"/>
</dbReference>
<evidence type="ECO:0000256" key="1">
    <source>
        <dbReference type="SAM" id="MobiDB-lite"/>
    </source>
</evidence>
<name>K9EBM4_9LACT</name>